<accession>A0A8H7ES88</accession>
<feature type="region of interest" description="Disordered" evidence="1">
    <location>
        <begin position="57"/>
        <end position="121"/>
    </location>
</feature>
<name>A0A8H7ES88_9FUNG</name>
<feature type="compositionally biased region" description="Basic residues" evidence="1">
    <location>
        <begin position="68"/>
        <end position="81"/>
    </location>
</feature>
<feature type="compositionally biased region" description="Pro residues" evidence="1">
    <location>
        <begin position="95"/>
        <end position="105"/>
    </location>
</feature>
<protein>
    <submittedName>
        <fullName evidence="2">Uncharacterized protein</fullName>
    </submittedName>
</protein>
<evidence type="ECO:0000313" key="3">
    <source>
        <dbReference type="Proteomes" id="UP000605846"/>
    </source>
</evidence>
<sequence>MENNQLHYFQHLLSPYLQHSAVQTVGESPSPPLQQPPPPPYTNSAAAVAAKNHVKLEAGPPNFWSPRQPHRKGWWKRKKQVKQPSNALEQEKPSTIPPTPSPPAAIVPTSPASSQSPMSWTPGSTPIPQGGFFYYCPPPPASIPPAYTQVDPAPQQQRPIQTVSNPREITRDRCIIM</sequence>
<feature type="region of interest" description="Disordered" evidence="1">
    <location>
        <begin position="145"/>
        <end position="165"/>
    </location>
</feature>
<comment type="caution">
    <text evidence="2">The sequence shown here is derived from an EMBL/GenBank/DDBJ whole genome shotgun (WGS) entry which is preliminary data.</text>
</comment>
<dbReference type="EMBL" id="JABAYA010000013">
    <property type="protein sequence ID" value="KAF7730831.1"/>
    <property type="molecule type" value="Genomic_DNA"/>
</dbReference>
<feature type="region of interest" description="Disordered" evidence="1">
    <location>
        <begin position="21"/>
        <end position="44"/>
    </location>
</feature>
<feature type="compositionally biased region" description="Pro residues" evidence="1">
    <location>
        <begin position="29"/>
        <end position="41"/>
    </location>
</feature>
<keyword evidence="3" id="KW-1185">Reference proteome</keyword>
<gene>
    <name evidence="2" type="ORF">EC973_001349</name>
</gene>
<dbReference type="AlphaFoldDB" id="A0A8H7ES88"/>
<proteinExistence type="predicted"/>
<evidence type="ECO:0000256" key="1">
    <source>
        <dbReference type="SAM" id="MobiDB-lite"/>
    </source>
</evidence>
<feature type="compositionally biased region" description="Polar residues" evidence="1">
    <location>
        <begin position="154"/>
        <end position="165"/>
    </location>
</feature>
<reference evidence="2" key="1">
    <citation type="submission" date="2020-01" db="EMBL/GenBank/DDBJ databases">
        <title>Genome Sequencing of Three Apophysomyces-Like Fungal Strains Confirms a Novel Fungal Genus in the Mucoromycota with divergent Burkholderia-like Endosymbiotic Bacteria.</title>
        <authorList>
            <person name="Stajich J.E."/>
            <person name="Macias A.M."/>
            <person name="Carter-House D."/>
            <person name="Lovett B."/>
            <person name="Kasson L.R."/>
            <person name="Berry K."/>
            <person name="Grigoriev I."/>
            <person name="Chang Y."/>
            <person name="Spatafora J."/>
            <person name="Kasson M.T."/>
        </authorList>
    </citation>
    <scope>NUCLEOTIDE SEQUENCE</scope>
    <source>
        <strain evidence="2">NRRL A-21654</strain>
    </source>
</reference>
<evidence type="ECO:0000313" key="2">
    <source>
        <dbReference type="EMBL" id="KAF7730831.1"/>
    </source>
</evidence>
<organism evidence="2 3">
    <name type="scientific">Apophysomyces ossiformis</name>
    <dbReference type="NCBI Taxonomy" id="679940"/>
    <lineage>
        <taxon>Eukaryota</taxon>
        <taxon>Fungi</taxon>
        <taxon>Fungi incertae sedis</taxon>
        <taxon>Mucoromycota</taxon>
        <taxon>Mucoromycotina</taxon>
        <taxon>Mucoromycetes</taxon>
        <taxon>Mucorales</taxon>
        <taxon>Mucorineae</taxon>
        <taxon>Mucoraceae</taxon>
        <taxon>Apophysomyces</taxon>
    </lineage>
</organism>
<dbReference type="Proteomes" id="UP000605846">
    <property type="component" value="Unassembled WGS sequence"/>
</dbReference>